<sequence>MSTDTGSPRIVTTDQLFRFAGHALEQMIDIVTGLGDELANTRPDLPGANSPYQILTHCLGVVSFWAGRGIAGRAVTRDRDAEFSAAGSPAALAVRAHTAVARLRSDLAALLPGEPLRHPPRPDWRPQGRETEFTQEEALVHILEELYQHLGHLELTRDLLRHRP</sequence>
<dbReference type="InterPro" id="IPR007061">
    <property type="entry name" value="MST-like"/>
</dbReference>
<reference evidence="1 2" key="1">
    <citation type="journal article" date="2013" name="Stand. Genomic Sci.">
        <title>Genomic Encyclopedia of Type Strains, Phase I: The one thousand microbial genomes (KMG-I) project.</title>
        <authorList>
            <person name="Kyrpides N.C."/>
            <person name="Woyke T."/>
            <person name="Eisen J.A."/>
            <person name="Garrity G."/>
            <person name="Lilburn T.G."/>
            <person name="Beck B.J."/>
            <person name="Whitman W.B."/>
            <person name="Hugenholtz P."/>
            <person name="Klenk H.P."/>
        </authorList>
    </citation>
    <scope>NUCLEOTIDE SEQUENCE [LARGE SCALE GENOMIC DNA]</scope>
    <source>
        <strain evidence="1 2">DSM 45044</strain>
    </source>
</reference>
<dbReference type="EMBL" id="VLLL01000005">
    <property type="protein sequence ID" value="TWJ15708.1"/>
    <property type="molecule type" value="Genomic_DNA"/>
</dbReference>
<dbReference type="Proteomes" id="UP000321617">
    <property type="component" value="Unassembled WGS sequence"/>
</dbReference>
<dbReference type="InterPro" id="IPR034660">
    <property type="entry name" value="DinB/YfiT-like"/>
</dbReference>
<accession>A0A562VCY7</accession>
<dbReference type="AlphaFoldDB" id="A0A562VCY7"/>
<name>A0A562VCY7_9ACTN</name>
<evidence type="ECO:0000313" key="1">
    <source>
        <dbReference type="EMBL" id="TWJ15708.1"/>
    </source>
</evidence>
<comment type="caution">
    <text evidence="1">The sequence shown here is derived from an EMBL/GenBank/DDBJ whole genome shotgun (WGS) entry which is preliminary data.</text>
</comment>
<keyword evidence="2" id="KW-1185">Reference proteome</keyword>
<dbReference type="SUPFAM" id="SSF109854">
    <property type="entry name" value="DinB/YfiT-like putative metalloenzymes"/>
    <property type="match status" value="1"/>
</dbReference>
<evidence type="ECO:0000313" key="2">
    <source>
        <dbReference type="Proteomes" id="UP000321617"/>
    </source>
</evidence>
<dbReference type="Gene3D" id="1.20.120.450">
    <property type="entry name" value="dinb family like domain"/>
    <property type="match status" value="1"/>
</dbReference>
<dbReference type="Pfam" id="PF04978">
    <property type="entry name" value="MST"/>
    <property type="match status" value="1"/>
</dbReference>
<gene>
    <name evidence="1" type="ORF">LX16_1422</name>
</gene>
<proteinExistence type="predicted"/>
<protein>
    <submittedName>
        <fullName evidence="1">Uncharacterized protein DUF664</fullName>
    </submittedName>
</protein>
<organism evidence="1 2">
    <name type="scientific">Stackebrandtia albiflava</name>
    <dbReference type="NCBI Taxonomy" id="406432"/>
    <lineage>
        <taxon>Bacteria</taxon>
        <taxon>Bacillati</taxon>
        <taxon>Actinomycetota</taxon>
        <taxon>Actinomycetes</taxon>
        <taxon>Glycomycetales</taxon>
        <taxon>Glycomycetaceae</taxon>
        <taxon>Stackebrandtia</taxon>
    </lineage>
</organism>